<keyword evidence="3" id="KW-1185">Reference proteome</keyword>
<accession>A0AAD6SLC5</accession>
<keyword evidence="2" id="KW-0808">Transferase</keyword>
<dbReference type="PROSITE" id="PS50011">
    <property type="entry name" value="PROTEIN_KINASE_DOM"/>
    <property type="match status" value="1"/>
</dbReference>
<gene>
    <name evidence="2" type="ORF">C8F04DRAFT_1116003</name>
</gene>
<comment type="caution">
    <text evidence="2">The sequence shown here is derived from an EMBL/GenBank/DDBJ whole genome shotgun (WGS) entry which is preliminary data.</text>
</comment>
<dbReference type="SMART" id="SM00220">
    <property type="entry name" value="S_TKc"/>
    <property type="match status" value="1"/>
</dbReference>
<dbReference type="PROSITE" id="PS00108">
    <property type="entry name" value="PROTEIN_KINASE_ST"/>
    <property type="match status" value="1"/>
</dbReference>
<dbReference type="PANTHER" id="PTHR44329:SF214">
    <property type="entry name" value="PROTEIN KINASE DOMAIN-CONTAINING PROTEIN"/>
    <property type="match status" value="1"/>
</dbReference>
<dbReference type="Proteomes" id="UP001218188">
    <property type="component" value="Unassembled WGS sequence"/>
</dbReference>
<organism evidence="2 3">
    <name type="scientific">Mycena alexandri</name>
    <dbReference type="NCBI Taxonomy" id="1745969"/>
    <lineage>
        <taxon>Eukaryota</taxon>
        <taxon>Fungi</taxon>
        <taxon>Dikarya</taxon>
        <taxon>Basidiomycota</taxon>
        <taxon>Agaricomycotina</taxon>
        <taxon>Agaricomycetes</taxon>
        <taxon>Agaricomycetidae</taxon>
        <taxon>Agaricales</taxon>
        <taxon>Marasmiineae</taxon>
        <taxon>Mycenaceae</taxon>
        <taxon>Mycena</taxon>
    </lineage>
</organism>
<feature type="domain" description="Protein kinase" evidence="1">
    <location>
        <begin position="23"/>
        <end position="292"/>
    </location>
</feature>
<evidence type="ECO:0000313" key="3">
    <source>
        <dbReference type="Proteomes" id="UP001218188"/>
    </source>
</evidence>
<dbReference type="InterPro" id="IPR051681">
    <property type="entry name" value="Ser/Thr_Kinases-Pseudokinases"/>
</dbReference>
<protein>
    <submittedName>
        <fullName evidence="2">Kinase-like domain-containing protein</fullName>
    </submittedName>
</protein>
<dbReference type="InterPro" id="IPR000719">
    <property type="entry name" value="Prot_kinase_dom"/>
</dbReference>
<dbReference type="InterPro" id="IPR011009">
    <property type="entry name" value="Kinase-like_dom_sf"/>
</dbReference>
<proteinExistence type="predicted"/>
<dbReference type="GO" id="GO:0004674">
    <property type="term" value="F:protein serine/threonine kinase activity"/>
    <property type="evidence" value="ECO:0007669"/>
    <property type="project" value="TreeGrafter"/>
</dbReference>
<dbReference type="Gene3D" id="1.10.510.10">
    <property type="entry name" value="Transferase(Phosphotransferase) domain 1"/>
    <property type="match status" value="1"/>
</dbReference>
<dbReference type="EMBL" id="JARJCM010000099">
    <property type="protein sequence ID" value="KAJ7029669.1"/>
    <property type="molecule type" value="Genomic_DNA"/>
</dbReference>
<dbReference type="GO" id="GO:0005524">
    <property type="term" value="F:ATP binding"/>
    <property type="evidence" value="ECO:0007669"/>
    <property type="project" value="InterPro"/>
</dbReference>
<dbReference type="AlphaFoldDB" id="A0AAD6SLC5"/>
<dbReference type="SUPFAM" id="SSF56112">
    <property type="entry name" value="Protein kinase-like (PK-like)"/>
    <property type="match status" value="1"/>
</dbReference>
<evidence type="ECO:0000313" key="2">
    <source>
        <dbReference type="EMBL" id="KAJ7029669.1"/>
    </source>
</evidence>
<dbReference type="InterPro" id="IPR008271">
    <property type="entry name" value="Ser/Thr_kinase_AS"/>
</dbReference>
<reference evidence="2" key="1">
    <citation type="submission" date="2023-03" db="EMBL/GenBank/DDBJ databases">
        <title>Massive genome expansion in bonnet fungi (Mycena s.s.) driven by repeated elements and novel gene families across ecological guilds.</title>
        <authorList>
            <consortium name="Lawrence Berkeley National Laboratory"/>
            <person name="Harder C.B."/>
            <person name="Miyauchi S."/>
            <person name="Viragh M."/>
            <person name="Kuo A."/>
            <person name="Thoen E."/>
            <person name="Andreopoulos B."/>
            <person name="Lu D."/>
            <person name="Skrede I."/>
            <person name="Drula E."/>
            <person name="Henrissat B."/>
            <person name="Morin E."/>
            <person name="Kohler A."/>
            <person name="Barry K."/>
            <person name="LaButti K."/>
            <person name="Morin E."/>
            <person name="Salamov A."/>
            <person name="Lipzen A."/>
            <person name="Mereny Z."/>
            <person name="Hegedus B."/>
            <person name="Baldrian P."/>
            <person name="Stursova M."/>
            <person name="Weitz H."/>
            <person name="Taylor A."/>
            <person name="Grigoriev I.V."/>
            <person name="Nagy L.G."/>
            <person name="Martin F."/>
            <person name="Kauserud H."/>
        </authorList>
    </citation>
    <scope>NUCLEOTIDE SEQUENCE</scope>
    <source>
        <strain evidence="2">CBHHK200</strain>
    </source>
</reference>
<dbReference type="PANTHER" id="PTHR44329">
    <property type="entry name" value="SERINE/THREONINE-PROTEIN KINASE TNNI3K-RELATED"/>
    <property type="match status" value="1"/>
</dbReference>
<sequence>MSQNEGTSFPDPYCRELSGRVTMDDRFPFASGGNSNIYRGRLLLTDGHRIRVAIKMIRCPDDDVGQMDRRMRREVEIWRRLKHRNVLPFFGVCDDITPRPVLISMFCAFGHVGSYLKAYPTANRHELVYGVTSGLHYLHENDVVHGDLKPQNVLVDSNGIPCICDFGFAKIITHPGFTTLSVGTVPYIAPELFLVLDDAENTDVSLPRTTKYTDVYSFALLVLEILTSEQPKRRPSTIFMKIEVLLALHPQRGDYDASTIANEMWDVLDHCWAFDAELRPTMAQILNRSPFLGFGTTV</sequence>
<dbReference type="PIRSF" id="PIRSF000654">
    <property type="entry name" value="Integrin-linked_kinase"/>
    <property type="match status" value="1"/>
</dbReference>
<evidence type="ECO:0000259" key="1">
    <source>
        <dbReference type="PROSITE" id="PS50011"/>
    </source>
</evidence>
<keyword evidence="2" id="KW-0418">Kinase</keyword>
<dbReference type="Pfam" id="PF00069">
    <property type="entry name" value="Pkinase"/>
    <property type="match status" value="1"/>
</dbReference>
<name>A0AAD6SLC5_9AGAR</name>